<keyword evidence="3" id="KW-1185">Reference proteome</keyword>
<accession>A0A485L2V2</accession>
<reference evidence="1" key="2">
    <citation type="submission" date="2019-06" db="EMBL/GenBank/DDBJ databases">
        <title>Genomics analysis of Aphanomyces spp. identifies a new class of oomycete effector associated with host adaptation.</title>
        <authorList>
            <person name="Gaulin E."/>
        </authorList>
    </citation>
    <scope>NUCLEOTIDE SEQUENCE</scope>
    <source>
        <strain evidence="1">CBS 578.67</strain>
    </source>
</reference>
<dbReference type="EMBL" id="VJMH01005635">
    <property type="protein sequence ID" value="KAF0693883.1"/>
    <property type="molecule type" value="Genomic_DNA"/>
</dbReference>
<sequence length="96" mass="10407">MRPSKASSSQLLLLSPSMVPAETDLPSQLHALQLTVGSAPSMAIIPESVAAATEEDDGSNNDDNSWGWFEDIAPLDEEELERFQVFHRIDINPSAA</sequence>
<reference evidence="2 3" key="1">
    <citation type="submission" date="2019-03" db="EMBL/GenBank/DDBJ databases">
        <authorList>
            <person name="Gaulin E."/>
            <person name="Dumas B."/>
        </authorList>
    </citation>
    <scope>NUCLEOTIDE SEQUENCE [LARGE SCALE GENOMIC DNA]</scope>
    <source>
        <strain evidence="2">CBS 568.67</strain>
    </source>
</reference>
<protein>
    <submittedName>
        <fullName evidence="2">Aste57867_15196 protein</fullName>
    </submittedName>
</protein>
<evidence type="ECO:0000313" key="3">
    <source>
        <dbReference type="Proteomes" id="UP000332933"/>
    </source>
</evidence>
<dbReference type="Proteomes" id="UP000332933">
    <property type="component" value="Unassembled WGS sequence"/>
</dbReference>
<gene>
    <name evidence="2" type="primary">Aste57867_15196</name>
    <name evidence="1" type="ORF">As57867_015140</name>
    <name evidence="2" type="ORF">ASTE57867_15196</name>
</gene>
<dbReference type="AlphaFoldDB" id="A0A485L2V2"/>
<dbReference type="EMBL" id="CAADRA010005656">
    <property type="protein sequence ID" value="VFT92005.1"/>
    <property type="molecule type" value="Genomic_DNA"/>
</dbReference>
<evidence type="ECO:0000313" key="2">
    <source>
        <dbReference type="EMBL" id="VFT92005.1"/>
    </source>
</evidence>
<name>A0A485L2V2_9STRA</name>
<organism evidence="2 3">
    <name type="scientific">Aphanomyces stellatus</name>
    <dbReference type="NCBI Taxonomy" id="120398"/>
    <lineage>
        <taxon>Eukaryota</taxon>
        <taxon>Sar</taxon>
        <taxon>Stramenopiles</taxon>
        <taxon>Oomycota</taxon>
        <taxon>Saprolegniomycetes</taxon>
        <taxon>Saprolegniales</taxon>
        <taxon>Verrucalvaceae</taxon>
        <taxon>Aphanomyces</taxon>
    </lineage>
</organism>
<evidence type="ECO:0000313" key="1">
    <source>
        <dbReference type="EMBL" id="KAF0693883.1"/>
    </source>
</evidence>
<proteinExistence type="predicted"/>